<name>A0A0M8PDG9_9EURO</name>
<feature type="region of interest" description="Disordered" evidence="1">
    <location>
        <begin position="153"/>
        <end position="187"/>
    </location>
</feature>
<accession>A0A0M8PDG9</accession>
<dbReference type="OrthoDB" id="2440450at2759"/>
<dbReference type="STRING" id="229535.A0A0M8PDG9"/>
<evidence type="ECO:0000313" key="3">
    <source>
        <dbReference type="Proteomes" id="UP000037696"/>
    </source>
</evidence>
<proteinExistence type="predicted"/>
<dbReference type="Proteomes" id="UP000037696">
    <property type="component" value="Unassembled WGS sequence"/>
</dbReference>
<dbReference type="EMBL" id="LHQQ01000036">
    <property type="protein sequence ID" value="KOS45911.1"/>
    <property type="molecule type" value="Genomic_DNA"/>
</dbReference>
<gene>
    <name evidence="2" type="ORF">ACN38_g3150</name>
</gene>
<dbReference type="AlphaFoldDB" id="A0A0M8PDG9"/>
<keyword evidence="3" id="KW-1185">Reference proteome</keyword>
<organism evidence="2 3">
    <name type="scientific">Penicillium nordicum</name>
    <dbReference type="NCBI Taxonomy" id="229535"/>
    <lineage>
        <taxon>Eukaryota</taxon>
        <taxon>Fungi</taxon>
        <taxon>Dikarya</taxon>
        <taxon>Ascomycota</taxon>
        <taxon>Pezizomycotina</taxon>
        <taxon>Eurotiomycetes</taxon>
        <taxon>Eurotiomycetidae</taxon>
        <taxon>Eurotiales</taxon>
        <taxon>Aspergillaceae</taxon>
        <taxon>Penicillium</taxon>
    </lineage>
</organism>
<sequence length="187" mass="21521">MEFTRRLFCLPAMPARISYPAPVLHKYFDGRAPAPTTAFVMPVFDIPPLVSDEPTNHQFRDLYPLGRTRDFPSRLRCLRVKSKKKMENTCDMVQEKLRGIFDFEKDDLWFRGMNLRSLMLLMSFFVPVISTSNSDNEFGPGIYATNDFDEGAKYAHPQGDLQESRLQRPFGVEAGQRRMEQSDGDLA</sequence>
<reference evidence="2 3" key="1">
    <citation type="submission" date="2015-08" db="EMBL/GenBank/DDBJ databases">
        <title>Genome sequencing of Penicillium nordicum.</title>
        <authorList>
            <person name="Nguyen H.D."/>
            <person name="Seifert K.A."/>
        </authorList>
    </citation>
    <scope>NUCLEOTIDE SEQUENCE [LARGE SCALE GENOMIC DNA]</scope>
    <source>
        <strain evidence="2 3">DAOMC 185683</strain>
    </source>
</reference>
<evidence type="ECO:0000313" key="2">
    <source>
        <dbReference type="EMBL" id="KOS45911.1"/>
    </source>
</evidence>
<protein>
    <submittedName>
        <fullName evidence="2">Uncharacterized protein</fullName>
    </submittedName>
</protein>
<evidence type="ECO:0000256" key="1">
    <source>
        <dbReference type="SAM" id="MobiDB-lite"/>
    </source>
</evidence>
<comment type="caution">
    <text evidence="2">The sequence shown here is derived from an EMBL/GenBank/DDBJ whole genome shotgun (WGS) entry which is preliminary data.</text>
</comment>